<keyword evidence="7" id="KW-0378">Hydrolase</keyword>
<organism evidence="13 14">
    <name type="scientific">Chloracidobacterium validum</name>
    <dbReference type="NCBI Taxonomy" id="2821543"/>
    <lineage>
        <taxon>Bacteria</taxon>
        <taxon>Pseudomonadati</taxon>
        <taxon>Acidobacteriota</taxon>
        <taxon>Terriglobia</taxon>
        <taxon>Terriglobales</taxon>
        <taxon>Acidobacteriaceae</taxon>
        <taxon>Chloracidobacterium</taxon>
    </lineage>
</organism>
<proteinExistence type="inferred from homology"/>
<feature type="compositionally biased region" description="Low complexity" evidence="11">
    <location>
        <begin position="456"/>
        <end position="468"/>
    </location>
</feature>
<evidence type="ECO:0000256" key="2">
    <source>
        <dbReference type="ARBA" id="ARBA00001936"/>
    </source>
</evidence>
<sequence>MPRALAVVFLSIWLLCGWPVQHATELASRATRPTPMLAEQPLADFKARRTQLQKQLADGMVLVPGRIEESQGVSEKFFQDENFFYLTGIEAQGATLLLTPTPYQGAREILFLPRRNPQAERWTGPQPGPDREAETLFGVEKALPADTLAQVLRELGSSDFFKDGGTIHLVANPDELRERPVRQLVELLGRNVPALRINDARSAVSLMRMCKTPAELALLKKAIRITDEAFRDIPKHLTVGCYEYEIEAVVLAAFYRNGAERPGYPCIIGAGQNATILHYNRNRDQIKDGDLVVVDVGAQYRGYTADITRTFPASGKFTARQRALYEVVLAAQEAAVKAFTPGKSRMSDLNLAARERMRSSPLRAGNGLTLDNFFIHGLGHFIGLNVHDVGDYARPLPPGSVITIEPGIYIPSERIGIRIEDDYLVTETGLVKLSGALPSSPEAIEQAMQEARRSPARTSTTRTSETRD</sequence>
<keyword evidence="14" id="KW-1185">Reference proteome</keyword>
<dbReference type="Proteomes" id="UP000676506">
    <property type="component" value="Chromosome 1"/>
</dbReference>
<dbReference type="Pfam" id="PF05195">
    <property type="entry name" value="AMP_N"/>
    <property type="match status" value="1"/>
</dbReference>
<dbReference type="InterPro" id="IPR052433">
    <property type="entry name" value="X-Pro_dipept-like"/>
</dbReference>
<feature type="domain" description="Aminopeptidase P N-terminal" evidence="12">
    <location>
        <begin position="40"/>
        <end position="178"/>
    </location>
</feature>
<evidence type="ECO:0000313" key="14">
    <source>
        <dbReference type="Proteomes" id="UP000676506"/>
    </source>
</evidence>
<evidence type="ECO:0000313" key="13">
    <source>
        <dbReference type="EMBL" id="QUW02703.1"/>
    </source>
</evidence>
<dbReference type="CDD" id="cd01087">
    <property type="entry name" value="Prolidase"/>
    <property type="match status" value="1"/>
</dbReference>
<comment type="catalytic activity">
    <reaction evidence="1">
        <text>Release of any N-terminal amino acid, including proline, that is linked to proline, even from a dipeptide or tripeptide.</text>
        <dbReference type="EC" id="3.4.11.9"/>
    </reaction>
</comment>
<keyword evidence="5" id="KW-0645">Protease</keyword>
<gene>
    <name evidence="13" type="ORF">J8C06_10220</name>
</gene>
<dbReference type="RefSeq" id="WP_211428594.1">
    <property type="nucleotide sequence ID" value="NZ_CP072648.1"/>
</dbReference>
<comment type="cofactor">
    <cofactor evidence="2">
        <name>Mn(2+)</name>
        <dbReference type="ChEBI" id="CHEBI:29035"/>
    </cofactor>
</comment>
<dbReference type="Gene3D" id="3.90.230.10">
    <property type="entry name" value="Creatinase/methionine aminopeptidase superfamily"/>
    <property type="match status" value="1"/>
</dbReference>
<keyword evidence="13" id="KW-0031">Aminopeptidase</keyword>
<evidence type="ECO:0000256" key="5">
    <source>
        <dbReference type="ARBA" id="ARBA00022670"/>
    </source>
</evidence>
<evidence type="ECO:0000256" key="6">
    <source>
        <dbReference type="ARBA" id="ARBA00022723"/>
    </source>
</evidence>
<dbReference type="PANTHER" id="PTHR43226">
    <property type="entry name" value="XAA-PRO AMINOPEPTIDASE 3"/>
    <property type="match status" value="1"/>
</dbReference>
<comment type="similarity">
    <text evidence="3 10">Belongs to the peptidase M24B family.</text>
</comment>
<keyword evidence="8" id="KW-0482">Metalloprotease</keyword>
<dbReference type="InterPro" id="IPR007865">
    <property type="entry name" value="Aminopep_P_N"/>
</dbReference>
<dbReference type="Gene3D" id="3.40.350.10">
    <property type="entry name" value="Creatinase/prolidase N-terminal domain"/>
    <property type="match status" value="1"/>
</dbReference>
<evidence type="ECO:0000256" key="10">
    <source>
        <dbReference type="RuleBase" id="RU000590"/>
    </source>
</evidence>
<evidence type="ECO:0000256" key="1">
    <source>
        <dbReference type="ARBA" id="ARBA00001424"/>
    </source>
</evidence>
<name>A0ABX8B706_9BACT</name>
<evidence type="ECO:0000259" key="12">
    <source>
        <dbReference type="SMART" id="SM01011"/>
    </source>
</evidence>
<evidence type="ECO:0000256" key="9">
    <source>
        <dbReference type="ARBA" id="ARBA00023211"/>
    </source>
</evidence>
<dbReference type="Pfam" id="PF00557">
    <property type="entry name" value="Peptidase_M24"/>
    <property type="match status" value="1"/>
</dbReference>
<dbReference type="InterPro" id="IPR001131">
    <property type="entry name" value="Peptidase_M24B_aminopep-P_CS"/>
</dbReference>
<evidence type="ECO:0000256" key="7">
    <source>
        <dbReference type="ARBA" id="ARBA00022801"/>
    </source>
</evidence>
<protein>
    <recommendedName>
        <fullName evidence="4">Xaa-Pro aminopeptidase</fullName>
        <ecNumber evidence="4">3.4.11.9</ecNumber>
    </recommendedName>
</protein>
<keyword evidence="9" id="KW-0464">Manganese</keyword>
<feature type="region of interest" description="Disordered" evidence="11">
    <location>
        <begin position="439"/>
        <end position="468"/>
    </location>
</feature>
<dbReference type="EMBL" id="CP072648">
    <property type="protein sequence ID" value="QUW02703.1"/>
    <property type="molecule type" value="Genomic_DNA"/>
</dbReference>
<dbReference type="SUPFAM" id="SSF55920">
    <property type="entry name" value="Creatinase/aminopeptidase"/>
    <property type="match status" value="1"/>
</dbReference>
<accession>A0ABX8B706</accession>
<keyword evidence="6 10" id="KW-0479">Metal-binding</keyword>
<dbReference type="GO" id="GO:0004177">
    <property type="term" value="F:aminopeptidase activity"/>
    <property type="evidence" value="ECO:0007669"/>
    <property type="project" value="UniProtKB-KW"/>
</dbReference>
<dbReference type="PROSITE" id="PS00491">
    <property type="entry name" value="PROLINE_PEPTIDASE"/>
    <property type="match status" value="1"/>
</dbReference>
<dbReference type="SUPFAM" id="SSF53092">
    <property type="entry name" value="Creatinase/prolidase N-terminal domain"/>
    <property type="match status" value="1"/>
</dbReference>
<dbReference type="EC" id="3.4.11.9" evidence="4"/>
<dbReference type="InterPro" id="IPR000994">
    <property type="entry name" value="Pept_M24"/>
</dbReference>
<evidence type="ECO:0000256" key="3">
    <source>
        <dbReference type="ARBA" id="ARBA00008766"/>
    </source>
</evidence>
<evidence type="ECO:0000256" key="11">
    <source>
        <dbReference type="SAM" id="MobiDB-lite"/>
    </source>
</evidence>
<evidence type="ECO:0000256" key="4">
    <source>
        <dbReference type="ARBA" id="ARBA00012574"/>
    </source>
</evidence>
<reference evidence="13 14" key="1">
    <citation type="submission" date="2021-03" db="EMBL/GenBank/DDBJ databases">
        <title>Genomic and phenotypic characterization of Chloracidobacterium isolates provides evidence for multiple species.</title>
        <authorList>
            <person name="Saini M.K."/>
            <person name="Costas A.M.G."/>
            <person name="Tank M."/>
            <person name="Bryant D.A."/>
        </authorList>
    </citation>
    <scope>NUCLEOTIDE SEQUENCE [LARGE SCALE GENOMIC DNA]</scope>
    <source>
        <strain evidence="13 14">BV2-C</strain>
    </source>
</reference>
<dbReference type="PANTHER" id="PTHR43226:SF4">
    <property type="entry name" value="XAA-PRO AMINOPEPTIDASE 3"/>
    <property type="match status" value="1"/>
</dbReference>
<dbReference type="InterPro" id="IPR036005">
    <property type="entry name" value="Creatinase/aminopeptidase-like"/>
</dbReference>
<dbReference type="SMART" id="SM01011">
    <property type="entry name" value="AMP_N"/>
    <property type="match status" value="1"/>
</dbReference>
<dbReference type="InterPro" id="IPR029149">
    <property type="entry name" value="Creatin/AminoP/Spt16_N"/>
</dbReference>
<evidence type="ECO:0000256" key="8">
    <source>
        <dbReference type="ARBA" id="ARBA00023049"/>
    </source>
</evidence>